<organism evidence="2 3">
    <name type="scientific">Amanita muscaria (strain Koide BX008)</name>
    <dbReference type="NCBI Taxonomy" id="946122"/>
    <lineage>
        <taxon>Eukaryota</taxon>
        <taxon>Fungi</taxon>
        <taxon>Dikarya</taxon>
        <taxon>Basidiomycota</taxon>
        <taxon>Agaricomycotina</taxon>
        <taxon>Agaricomycetes</taxon>
        <taxon>Agaricomycetidae</taxon>
        <taxon>Agaricales</taxon>
        <taxon>Pluteineae</taxon>
        <taxon>Amanitaceae</taxon>
        <taxon>Amanita</taxon>
    </lineage>
</organism>
<dbReference type="HOGENOM" id="CLU_2605519_0_0_1"/>
<dbReference type="InParanoid" id="A0A0C2SRR4"/>
<dbReference type="Proteomes" id="UP000054549">
    <property type="component" value="Unassembled WGS sequence"/>
</dbReference>
<protein>
    <submittedName>
        <fullName evidence="2">Uncharacterized protein</fullName>
    </submittedName>
</protein>
<feature type="compositionally biased region" description="Polar residues" evidence="1">
    <location>
        <begin position="69"/>
        <end position="79"/>
    </location>
</feature>
<evidence type="ECO:0000313" key="2">
    <source>
        <dbReference type="EMBL" id="KIL56704.1"/>
    </source>
</evidence>
<evidence type="ECO:0000256" key="1">
    <source>
        <dbReference type="SAM" id="MobiDB-lite"/>
    </source>
</evidence>
<gene>
    <name evidence="2" type="ORF">M378DRAFT_16836</name>
</gene>
<evidence type="ECO:0000313" key="3">
    <source>
        <dbReference type="Proteomes" id="UP000054549"/>
    </source>
</evidence>
<accession>A0A0C2SRR4</accession>
<dbReference type="AlphaFoldDB" id="A0A0C2SRR4"/>
<feature type="compositionally biased region" description="Polar residues" evidence="1">
    <location>
        <begin position="44"/>
        <end position="61"/>
    </location>
</feature>
<name>A0A0C2SRR4_AMAMK</name>
<reference evidence="2 3" key="1">
    <citation type="submission" date="2014-04" db="EMBL/GenBank/DDBJ databases">
        <title>Evolutionary Origins and Diversification of the Mycorrhizal Mutualists.</title>
        <authorList>
            <consortium name="DOE Joint Genome Institute"/>
            <consortium name="Mycorrhizal Genomics Consortium"/>
            <person name="Kohler A."/>
            <person name="Kuo A."/>
            <person name="Nagy L.G."/>
            <person name="Floudas D."/>
            <person name="Copeland A."/>
            <person name="Barry K.W."/>
            <person name="Cichocki N."/>
            <person name="Veneault-Fourrey C."/>
            <person name="LaButti K."/>
            <person name="Lindquist E.A."/>
            <person name="Lipzen A."/>
            <person name="Lundell T."/>
            <person name="Morin E."/>
            <person name="Murat C."/>
            <person name="Riley R."/>
            <person name="Ohm R."/>
            <person name="Sun H."/>
            <person name="Tunlid A."/>
            <person name="Henrissat B."/>
            <person name="Grigoriev I.V."/>
            <person name="Hibbett D.S."/>
            <person name="Martin F."/>
        </authorList>
    </citation>
    <scope>NUCLEOTIDE SEQUENCE [LARGE SCALE GENOMIC DNA]</scope>
    <source>
        <strain evidence="2 3">Koide BX008</strain>
    </source>
</reference>
<proteinExistence type="predicted"/>
<sequence length="79" mass="8551">MMFDGNRAFCEAIADEVPISRIPSTYKARRGNVMVSILPPTIVTDSASVDGTDRPSTSTARATERDTSPSKTLYQAQAK</sequence>
<dbReference type="EMBL" id="KN818404">
    <property type="protein sequence ID" value="KIL56704.1"/>
    <property type="molecule type" value="Genomic_DNA"/>
</dbReference>
<keyword evidence="3" id="KW-1185">Reference proteome</keyword>
<feature type="region of interest" description="Disordered" evidence="1">
    <location>
        <begin position="44"/>
        <end position="79"/>
    </location>
</feature>